<comment type="caution">
    <text evidence="10">The sequence shown here is derived from an EMBL/GenBank/DDBJ whole genome shotgun (WGS) entry which is preliminary data.</text>
</comment>
<gene>
    <name evidence="10" type="ORF">QR98_0068350</name>
</gene>
<dbReference type="GO" id="GO:0019265">
    <property type="term" value="P:glycine biosynthetic process, by transamination of glyoxylate"/>
    <property type="evidence" value="ECO:0007669"/>
    <property type="project" value="TreeGrafter"/>
</dbReference>
<dbReference type="InterPro" id="IPR015424">
    <property type="entry name" value="PyrdxlP-dep_Trfase"/>
</dbReference>
<dbReference type="VEuPathDB" id="VectorBase:SSCA001285"/>
<keyword evidence="10" id="KW-0032">Aminotransferase</keyword>
<dbReference type="InterPro" id="IPR000192">
    <property type="entry name" value="Aminotrans_V_dom"/>
</dbReference>
<keyword evidence="10" id="KW-0808">Transferase</keyword>
<dbReference type="AlphaFoldDB" id="A0A132ABS1"/>
<evidence type="ECO:0000256" key="6">
    <source>
        <dbReference type="PIRSR" id="PIRSR000524-50"/>
    </source>
</evidence>
<evidence type="ECO:0000256" key="4">
    <source>
        <dbReference type="PIRNR" id="PIRNR000524"/>
    </source>
</evidence>
<feature type="binding site" evidence="5">
    <location>
        <position position="391"/>
    </location>
    <ligand>
        <name>substrate</name>
    </ligand>
</feature>
<dbReference type="InterPro" id="IPR024169">
    <property type="entry name" value="SP_NH2Trfase/AEP_transaminase"/>
</dbReference>
<feature type="domain" description="Aminotransferase class V" evidence="9">
    <location>
        <begin position="79"/>
        <end position="373"/>
    </location>
</feature>
<evidence type="ECO:0000256" key="5">
    <source>
        <dbReference type="PIRSR" id="PIRSR000524-1"/>
    </source>
</evidence>
<organism evidence="10 11">
    <name type="scientific">Sarcoptes scabiei</name>
    <name type="common">Itch mite</name>
    <name type="synonym">Acarus scabiei</name>
    <dbReference type="NCBI Taxonomy" id="52283"/>
    <lineage>
        <taxon>Eukaryota</taxon>
        <taxon>Metazoa</taxon>
        <taxon>Ecdysozoa</taxon>
        <taxon>Arthropoda</taxon>
        <taxon>Chelicerata</taxon>
        <taxon>Arachnida</taxon>
        <taxon>Acari</taxon>
        <taxon>Acariformes</taxon>
        <taxon>Sarcoptiformes</taxon>
        <taxon>Astigmata</taxon>
        <taxon>Psoroptidia</taxon>
        <taxon>Sarcoptoidea</taxon>
        <taxon>Sarcoptidae</taxon>
        <taxon>Sarcoptinae</taxon>
        <taxon>Sarcoptes</taxon>
    </lineage>
</organism>
<dbReference type="EC" id="2.6.1.44" evidence="4"/>
<protein>
    <recommendedName>
        <fullName evidence="4">Alanine--glyoxylate aminotransferase</fullName>
        <ecNumber evidence="4">2.6.1.44</ecNumber>
    </recommendedName>
</protein>
<evidence type="ECO:0000256" key="3">
    <source>
        <dbReference type="ARBA" id="ARBA00022898"/>
    </source>
</evidence>
<keyword evidence="3 4" id="KW-0663">Pyridoxal phosphate</keyword>
<dbReference type="InterPro" id="IPR015421">
    <property type="entry name" value="PyrdxlP-dep_Trfase_major"/>
</dbReference>
<sequence>MKTLDCFDFDPNWSENVPKPKSLSKSEPFYEDKLLMIPGPTNLGSKVQQELSRSILSHTDPQFHQNAIDRLFLLPKKKLLGEIQDGLRYLFQTKNSHTFALTGSATLAMECALCNFLSPRQSLLSLVHGYWGERIATMAERLGFKAYRLRSQFFGENFTLDRIENALRRFRPSMLYVCHCDSSIGFVQNLQGIGQLCHRYDCLLLVDAVVSLCTTPLSMDRWDIDILFSGAQKALSGPPGLALISFSQKAIDRLPQKDGRSCRSFYLDIKLIAKSWGIDDQRSFTYHYTPAINLLFGLRAAIVAVIDESLKSIVRRHRNVRDCLENELQKLDLKFLIENPSNRSAGITSVLIPNDIDGSKVMESLSKNDNILIGGSLLRPNSAANIPKFWRFGYLGVNADCRKIKLLVRGLRNALIDQRKLRAHL</sequence>
<dbReference type="Proteomes" id="UP000616769">
    <property type="component" value="Unassembled WGS sequence"/>
</dbReference>
<comment type="catalytic activity">
    <reaction evidence="4">
        <text>glyoxylate + L-alanine = glycine + pyruvate</text>
        <dbReference type="Rhea" id="RHEA:24248"/>
        <dbReference type="ChEBI" id="CHEBI:15361"/>
        <dbReference type="ChEBI" id="CHEBI:36655"/>
        <dbReference type="ChEBI" id="CHEBI:57305"/>
        <dbReference type="ChEBI" id="CHEBI:57972"/>
        <dbReference type="EC" id="2.6.1.44"/>
    </reaction>
</comment>
<dbReference type="InterPro" id="IPR015422">
    <property type="entry name" value="PyrdxlP-dep_Trfase_small"/>
</dbReference>
<dbReference type="GO" id="GO:0005777">
    <property type="term" value="C:peroxisome"/>
    <property type="evidence" value="ECO:0007669"/>
    <property type="project" value="TreeGrafter"/>
</dbReference>
<dbReference type="Gene3D" id="3.40.640.10">
    <property type="entry name" value="Type I PLP-dependent aspartate aminotransferase-like (Major domain)"/>
    <property type="match status" value="1"/>
</dbReference>
<dbReference type="PANTHER" id="PTHR21152">
    <property type="entry name" value="AMINOTRANSFERASE CLASS V"/>
    <property type="match status" value="1"/>
</dbReference>
<dbReference type="PANTHER" id="PTHR21152:SF40">
    <property type="entry name" value="ALANINE--GLYOXYLATE AMINOTRANSFERASE"/>
    <property type="match status" value="1"/>
</dbReference>
<dbReference type="Pfam" id="PF00266">
    <property type="entry name" value="Aminotran_5"/>
    <property type="match status" value="1"/>
</dbReference>
<name>A0A132ABS1_SARSC</name>
<evidence type="ECO:0000313" key="11">
    <source>
        <dbReference type="Proteomes" id="UP000616769"/>
    </source>
</evidence>
<evidence type="ECO:0000256" key="2">
    <source>
        <dbReference type="ARBA" id="ARBA00009236"/>
    </source>
</evidence>
<comment type="cofactor">
    <cofactor evidence="1 4 6 8">
        <name>pyridoxal 5'-phosphate</name>
        <dbReference type="ChEBI" id="CHEBI:597326"/>
    </cofactor>
</comment>
<accession>A0A132ABS1</accession>
<dbReference type="OrthoDB" id="7403325at2759"/>
<evidence type="ECO:0000259" key="9">
    <source>
        <dbReference type="Pfam" id="PF00266"/>
    </source>
</evidence>
<evidence type="ECO:0000313" key="10">
    <source>
        <dbReference type="EMBL" id="KPM08319.1"/>
    </source>
</evidence>
<evidence type="ECO:0000256" key="7">
    <source>
        <dbReference type="RuleBase" id="RU004075"/>
    </source>
</evidence>
<evidence type="ECO:0000256" key="8">
    <source>
        <dbReference type="RuleBase" id="RU004504"/>
    </source>
</evidence>
<proteinExistence type="inferred from homology"/>
<dbReference type="Gene3D" id="3.90.1150.10">
    <property type="entry name" value="Aspartate Aminotransferase, domain 1"/>
    <property type="match status" value="1"/>
</dbReference>
<dbReference type="GO" id="GO:0008453">
    <property type="term" value="F:alanine-glyoxylate transaminase activity"/>
    <property type="evidence" value="ECO:0007669"/>
    <property type="project" value="UniProtKB-EC"/>
</dbReference>
<dbReference type="GO" id="GO:0004760">
    <property type="term" value="F:L-serine-pyruvate transaminase activity"/>
    <property type="evidence" value="ECO:0007669"/>
    <property type="project" value="TreeGrafter"/>
</dbReference>
<comment type="similarity">
    <text evidence="2 4 7">Belongs to the class-V pyridoxal-phosphate-dependent aminotransferase family.</text>
</comment>
<dbReference type="PIRSF" id="PIRSF000524">
    <property type="entry name" value="SPT"/>
    <property type="match status" value="1"/>
</dbReference>
<dbReference type="SUPFAM" id="SSF53383">
    <property type="entry name" value="PLP-dependent transferases"/>
    <property type="match status" value="1"/>
</dbReference>
<feature type="modified residue" description="N6-(pyridoxal phosphate)lysine" evidence="6">
    <location>
        <position position="233"/>
    </location>
</feature>
<dbReference type="PROSITE" id="PS00595">
    <property type="entry name" value="AA_TRANSFER_CLASS_5"/>
    <property type="match status" value="1"/>
</dbReference>
<reference evidence="10 11" key="1">
    <citation type="journal article" date="2015" name="Parasit. Vectors">
        <title>Draft genome of the scabies mite.</title>
        <authorList>
            <person name="Rider S.D.Jr."/>
            <person name="Morgan M.S."/>
            <person name="Arlian L.G."/>
        </authorList>
    </citation>
    <scope>NUCLEOTIDE SEQUENCE [LARGE SCALE GENOMIC DNA]</scope>
    <source>
        <strain evidence="10">Arlian Lab</strain>
    </source>
</reference>
<evidence type="ECO:0000256" key="1">
    <source>
        <dbReference type="ARBA" id="ARBA00001933"/>
    </source>
</evidence>
<dbReference type="EMBL" id="JXLN01012321">
    <property type="protein sequence ID" value="KPM08319.1"/>
    <property type="molecule type" value="Genomic_DNA"/>
</dbReference>
<dbReference type="InterPro" id="IPR020578">
    <property type="entry name" value="Aminotrans_V_PyrdxlP_BS"/>
</dbReference>